<dbReference type="SUPFAM" id="SSF55486">
    <property type="entry name" value="Metalloproteases ('zincins'), catalytic domain"/>
    <property type="match status" value="1"/>
</dbReference>
<gene>
    <name evidence="6" type="ORF">LPAF129_11170</name>
</gene>
<dbReference type="EMBL" id="BQXH01000009">
    <property type="protein sequence ID" value="GKS81431.1"/>
    <property type="molecule type" value="Genomic_DNA"/>
</dbReference>
<reference evidence="6" key="1">
    <citation type="journal article" date="2022" name="Int. J. Syst. Evol. Microbiol.">
        <title>A novel species of lactic acid bacteria, Ligilactobacillus pabuli sp. nov., isolated from alfalfa silage.</title>
        <authorList>
            <person name="Tohno M."/>
            <person name="Tanizawa Y."/>
            <person name="Sawada H."/>
            <person name="Sakamoto M."/>
            <person name="Ohkuma M."/>
            <person name="Kobayashi H."/>
        </authorList>
    </citation>
    <scope>NUCLEOTIDE SEQUENCE</scope>
    <source>
        <strain evidence="6">AF129</strain>
    </source>
</reference>
<feature type="domain" description="Peptidase M10 metallopeptidase" evidence="5">
    <location>
        <begin position="173"/>
        <end position="218"/>
    </location>
</feature>
<accession>A0ABQ5JLB2</accession>
<keyword evidence="3" id="KW-0378">Hydrolase</keyword>
<dbReference type="RefSeq" id="WP_244055179.1">
    <property type="nucleotide sequence ID" value="NZ_BQXH01000009.1"/>
</dbReference>
<dbReference type="Gene3D" id="3.40.390.10">
    <property type="entry name" value="Collagenase (Catalytic Domain)"/>
    <property type="match status" value="1"/>
</dbReference>
<dbReference type="InterPro" id="IPR001818">
    <property type="entry name" value="Pept_M10_metallopeptidase"/>
</dbReference>
<name>A0ABQ5JLB2_9LACO</name>
<keyword evidence="4" id="KW-0862">Zinc</keyword>
<evidence type="ECO:0000259" key="5">
    <source>
        <dbReference type="Pfam" id="PF00413"/>
    </source>
</evidence>
<proteinExistence type="predicted"/>
<dbReference type="Proteomes" id="UP001055149">
    <property type="component" value="Unassembled WGS sequence"/>
</dbReference>
<comment type="caution">
    <text evidence="6">The sequence shown here is derived from an EMBL/GenBank/DDBJ whole genome shotgun (WGS) entry which is preliminary data.</text>
</comment>
<sequence length="222" mass="24808">MKILKRIVAVAVILLTVRIFFTPNLGQRLTGQMNDFSTLLAKQVANSVTAPSLHEETTTTADSDGIEDVAQNRQLNRLYYYHFENGMPTQYRSTFQQAVRIYNQTGLVKLVPGQANGQGNELAFKTYHKQAKRHSLLQELGVGGPQIYPQLGLNGYDLNSGQAQLNAAYPPRLSVALHEIGHALGLDHTENRESIMYPIDQGKTTFAPQDLANLRKIYHETK</sequence>
<evidence type="ECO:0000256" key="1">
    <source>
        <dbReference type="ARBA" id="ARBA00022670"/>
    </source>
</evidence>
<organism evidence="6 7">
    <name type="scientific">Ligilactobacillus pabuli</name>
    <dbReference type="NCBI Taxonomy" id="2886039"/>
    <lineage>
        <taxon>Bacteria</taxon>
        <taxon>Bacillati</taxon>
        <taxon>Bacillota</taxon>
        <taxon>Bacilli</taxon>
        <taxon>Lactobacillales</taxon>
        <taxon>Lactobacillaceae</taxon>
        <taxon>Ligilactobacillus</taxon>
    </lineage>
</organism>
<evidence type="ECO:0000256" key="3">
    <source>
        <dbReference type="ARBA" id="ARBA00022801"/>
    </source>
</evidence>
<dbReference type="Pfam" id="PF00413">
    <property type="entry name" value="Peptidase_M10"/>
    <property type="match status" value="1"/>
</dbReference>
<keyword evidence="1" id="KW-0645">Protease</keyword>
<evidence type="ECO:0000256" key="4">
    <source>
        <dbReference type="ARBA" id="ARBA00022833"/>
    </source>
</evidence>
<keyword evidence="7" id="KW-1185">Reference proteome</keyword>
<evidence type="ECO:0000313" key="7">
    <source>
        <dbReference type="Proteomes" id="UP001055149"/>
    </source>
</evidence>
<evidence type="ECO:0000256" key="2">
    <source>
        <dbReference type="ARBA" id="ARBA00022723"/>
    </source>
</evidence>
<keyword evidence="2" id="KW-0479">Metal-binding</keyword>
<dbReference type="InterPro" id="IPR024079">
    <property type="entry name" value="MetalloPept_cat_dom_sf"/>
</dbReference>
<protein>
    <recommendedName>
        <fullName evidence="5">Peptidase M10 metallopeptidase domain-containing protein</fullName>
    </recommendedName>
</protein>
<evidence type="ECO:0000313" key="6">
    <source>
        <dbReference type="EMBL" id="GKS81431.1"/>
    </source>
</evidence>